<reference evidence="1" key="1">
    <citation type="journal article" date="2015" name="Nature">
        <title>Complex archaea that bridge the gap between prokaryotes and eukaryotes.</title>
        <authorList>
            <person name="Spang A."/>
            <person name="Saw J.H."/>
            <person name="Jorgensen S.L."/>
            <person name="Zaremba-Niedzwiedzka K."/>
            <person name="Martijn J."/>
            <person name="Lind A.E."/>
            <person name="van Eijk R."/>
            <person name="Schleper C."/>
            <person name="Guy L."/>
            <person name="Ettema T.J."/>
        </authorList>
    </citation>
    <scope>NUCLEOTIDE SEQUENCE</scope>
</reference>
<sequence length="478" mass="52227">MMSGLHPAINNLRSVPGMYQALADITDDITRFTGKHADNINKIFGKAGRISKAEGYAIAARLDGLGTTSHQMVKILGKEPEIVAILGGKNIPVMSNLPVRKEINQLTNSLRGWLNGVRKSLKDIPGGEERIRDSLAKKGLTYGDDVNNYFPRNAQYDKYYLKSIRGTTQSRYGKFVRKEAAIGPISGHTVARTGGGVANIEHLSLLESQGLIPQGYTNAAKSVFQRWGDDAAREAERVWGDVGKLGLDSGRANVAFVDRMQNYFTKGAGKKLDFAGRFGGKNTARDTLNAMADSLSDAKIKGEDFFRAELQEVGKVMGTPRQYSLNVWDATRRYVNSTATTHAWHSTGAGQRINTIAKKPGVWGNQPWLESYVFDGLVPHVKGLKSYQELQRSISFSLKKAKVHEFISTHPMIDSVVGTKGKKWLMDYTGDISGSLSAEGLGANISHWFHLSTLGANISPASKNSLQTLLTTINVVGP</sequence>
<feature type="non-terminal residue" evidence="1">
    <location>
        <position position="1"/>
    </location>
</feature>
<feature type="non-terminal residue" evidence="1">
    <location>
        <position position="478"/>
    </location>
</feature>
<evidence type="ECO:0000313" key="1">
    <source>
        <dbReference type="EMBL" id="KKL10175.1"/>
    </source>
</evidence>
<accession>A0A0F9ALA0</accession>
<protein>
    <submittedName>
        <fullName evidence="1">Uncharacterized protein</fullName>
    </submittedName>
</protein>
<comment type="caution">
    <text evidence="1">The sequence shown here is derived from an EMBL/GenBank/DDBJ whole genome shotgun (WGS) entry which is preliminary data.</text>
</comment>
<organism evidence="1">
    <name type="scientific">marine sediment metagenome</name>
    <dbReference type="NCBI Taxonomy" id="412755"/>
    <lineage>
        <taxon>unclassified sequences</taxon>
        <taxon>metagenomes</taxon>
        <taxon>ecological metagenomes</taxon>
    </lineage>
</organism>
<name>A0A0F9ALA0_9ZZZZ</name>
<dbReference type="AlphaFoldDB" id="A0A0F9ALA0"/>
<gene>
    <name evidence="1" type="ORF">LCGC14_2558470</name>
</gene>
<proteinExistence type="predicted"/>
<dbReference type="EMBL" id="LAZR01042171">
    <property type="protein sequence ID" value="KKL10175.1"/>
    <property type="molecule type" value="Genomic_DNA"/>
</dbReference>